<proteinExistence type="inferred from homology"/>
<protein>
    <submittedName>
        <fullName evidence="4">ABC-type multidrug transport system ATPase subunit</fullName>
    </submittedName>
</protein>
<evidence type="ECO:0000256" key="1">
    <source>
        <dbReference type="ARBA" id="ARBA00005417"/>
    </source>
</evidence>
<dbReference type="PANTHER" id="PTHR43335">
    <property type="entry name" value="ABC TRANSPORTER, ATP-BINDING PROTEIN"/>
    <property type="match status" value="1"/>
</dbReference>
<dbReference type="InterPro" id="IPR027417">
    <property type="entry name" value="P-loop_NTPase"/>
</dbReference>
<dbReference type="InterPro" id="IPR003439">
    <property type="entry name" value="ABC_transporter-like_ATP-bd"/>
</dbReference>
<dbReference type="SUPFAM" id="SSF52540">
    <property type="entry name" value="P-loop containing nucleoside triphosphate hydrolases"/>
    <property type="match status" value="1"/>
</dbReference>
<dbReference type="EMBL" id="JAUSQL010000001">
    <property type="protein sequence ID" value="MDP9833486.1"/>
    <property type="molecule type" value="Genomic_DNA"/>
</dbReference>
<feature type="domain" description="ABC transporter" evidence="3">
    <location>
        <begin position="1"/>
        <end position="111"/>
    </location>
</feature>
<gene>
    <name evidence="4" type="ORF">J2S45_002165</name>
</gene>
<organism evidence="4 5">
    <name type="scientific">Trueperella abortisuis</name>
    <dbReference type="NCBI Taxonomy" id="445930"/>
    <lineage>
        <taxon>Bacteria</taxon>
        <taxon>Bacillati</taxon>
        <taxon>Actinomycetota</taxon>
        <taxon>Actinomycetes</taxon>
        <taxon>Actinomycetales</taxon>
        <taxon>Actinomycetaceae</taxon>
        <taxon>Trueperella</taxon>
    </lineage>
</organism>
<reference evidence="4 5" key="1">
    <citation type="submission" date="2023-07" db="EMBL/GenBank/DDBJ databases">
        <title>Sequencing the genomes of 1000 actinobacteria strains.</title>
        <authorList>
            <person name="Klenk H.-P."/>
        </authorList>
    </citation>
    <scope>NUCLEOTIDE SEQUENCE [LARGE SCALE GENOMIC DNA]</scope>
    <source>
        <strain evidence="4 5">DSM 19515</strain>
    </source>
</reference>
<accession>A0ABT9PL83</accession>
<dbReference type="PROSITE" id="PS00211">
    <property type="entry name" value="ABC_TRANSPORTER_1"/>
    <property type="match status" value="1"/>
</dbReference>
<dbReference type="InterPro" id="IPR017871">
    <property type="entry name" value="ABC_transporter-like_CS"/>
</dbReference>
<dbReference type="Pfam" id="PF00005">
    <property type="entry name" value="ABC_tran"/>
    <property type="match status" value="1"/>
</dbReference>
<keyword evidence="2" id="KW-0813">Transport</keyword>
<evidence type="ECO:0000256" key="2">
    <source>
        <dbReference type="ARBA" id="ARBA00022448"/>
    </source>
</evidence>
<keyword evidence="5" id="KW-1185">Reference proteome</keyword>
<evidence type="ECO:0000313" key="5">
    <source>
        <dbReference type="Proteomes" id="UP001230145"/>
    </source>
</evidence>
<dbReference type="Gene3D" id="3.40.50.300">
    <property type="entry name" value="P-loop containing nucleotide triphosphate hydrolases"/>
    <property type="match status" value="1"/>
</dbReference>
<sequence length="198" mass="21476">MLGDNGAGKSTLFGQIRARVADSNLRCTMLPQDFTLPPFARVEDLVLFVAQQRIDDAGTRKAAANWTLALTNLTDVARRSVRQLSGGMRRRLGIALTVLGGPDLVILDEPSAGLDMTQRTELRELLQALGHDHLVLVSSHIIEDIKHTANHVVMLVAGTKVFEGTSEEFLSHGDPTAPDAWERAYGVLNRSPARGGDS</sequence>
<evidence type="ECO:0000259" key="3">
    <source>
        <dbReference type="Pfam" id="PF00005"/>
    </source>
</evidence>
<evidence type="ECO:0000313" key="4">
    <source>
        <dbReference type="EMBL" id="MDP9833486.1"/>
    </source>
</evidence>
<dbReference type="Proteomes" id="UP001230145">
    <property type="component" value="Unassembled WGS sequence"/>
</dbReference>
<comment type="similarity">
    <text evidence="1">Belongs to the ABC transporter superfamily.</text>
</comment>
<dbReference type="PANTHER" id="PTHR43335:SF2">
    <property type="entry name" value="ABC TRANSPORTER, ATP-BINDING PROTEIN"/>
    <property type="match status" value="1"/>
</dbReference>
<comment type="caution">
    <text evidence="4">The sequence shown here is derived from an EMBL/GenBank/DDBJ whole genome shotgun (WGS) entry which is preliminary data.</text>
</comment>
<name>A0ABT9PL83_9ACTO</name>